<keyword evidence="2" id="KW-1185">Reference proteome</keyword>
<reference evidence="1 2" key="1">
    <citation type="journal article" date="2022" name="Plant J.">
        <title>Chromosome-level genome of Camellia lanceoleosa provides a valuable resource for understanding genome evolution and self-incompatibility.</title>
        <authorList>
            <person name="Gong W."/>
            <person name="Xiao S."/>
            <person name="Wang L."/>
            <person name="Liao Z."/>
            <person name="Chang Y."/>
            <person name="Mo W."/>
            <person name="Hu G."/>
            <person name="Li W."/>
            <person name="Zhao G."/>
            <person name="Zhu H."/>
            <person name="Hu X."/>
            <person name="Ji K."/>
            <person name="Xiang X."/>
            <person name="Song Q."/>
            <person name="Yuan D."/>
            <person name="Jin S."/>
            <person name="Zhang L."/>
        </authorList>
    </citation>
    <scope>NUCLEOTIDE SEQUENCE [LARGE SCALE GENOMIC DNA]</scope>
    <source>
        <strain evidence="1">SQ_2022a</strain>
    </source>
</reference>
<dbReference type="EMBL" id="CM045770">
    <property type="protein sequence ID" value="KAI7992561.1"/>
    <property type="molecule type" value="Genomic_DNA"/>
</dbReference>
<comment type="caution">
    <text evidence="1">The sequence shown here is derived from an EMBL/GenBank/DDBJ whole genome shotgun (WGS) entry which is preliminary data.</text>
</comment>
<evidence type="ECO:0000313" key="2">
    <source>
        <dbReference type="Proteomes" id="UP001060215"/>
    </source>
</evidence>
<organism evidence="1 2">
    <name type="scientific">Camellia lanceoleosa</name>
    <dbReference type="NCBI Taxonomy" id="1840588"/>
    <lineage>
        <taxon>Eukaryota</taxon>
        <taxon>Viridiplantae</taxon>
        <taxon>Streptophyta</taxon>
        <taxon>Embryophyta</taxon>
        <taxon>Tracheophyta</taxon>
        <taxon>Spermatophyta</taxon>
        <taxon>Magnoliopsida</taxon>
        <taxon>eudicotyledons</taxon>
        <taxon>Gunneridae</taxon>
        <taxon>Pentapetalae</taxon>
        <taxon>asterids</taxon>
        <taxon>Ericales</taxon>
        <taxon>Theaceae</taxon>
        <taxon>Camellia</taxon>
    </lineage>
</organism>
<gene>
    <name evidence="1" type="ORF">LOK49_LG12G01042</name>
</gene>
<dbReference type="Proteomes" id="UP001060215">
    <property type="component" value="Chromosome 13"/>
</dbReference>
<accession>A0ACC0FUU6</accession>
<proteinExistence type="predicted"/>
<evidence type="ECO:0000313" key="1">
    <source>
        <dbReference type="EMBL" id="KAI7992561.1"/>
    </source>
</evidence>
<name>A0ACC0FUU6_9ERIC</name>
<sequence length="170" mass="19171">MMRRGPAGPRTLCNACGLKWANKVLILQDSVEEKDDEITRLKQELQHRSIVEEEKTEVASDKKDGDIDGGMLCPEAETEITKHKASTVVNEIKEYLDFHLYFLEIVEPLGRQVQELPYSSSEPSGFMGLQQLKHKRAVVQISEPWEEIAADKSFEEAGFAAALAAERRPE</sequence>
<protein>
    <submittedName>
        <fullName evidence="1">GATA transcription factor 28</fullName>
    </submittedName>
</protein>